<keyword evidence="21" id="KW-1185">Reference proteome</keyword>
<evidence type="ECO:0000259" key="17">
    <source>
        <dbReference type="Pfam" id="PF00732"/>
    </source>
</evidence>
<keyword evidence="10" id="KW-0413">Isomerase</keyword>
<evidence type="ECO:0000313" key="20">
    <source>
        <dbReference type="EMBL" id="PRX97305.1"/>
    </source>
</evidence>
<feature type="region of interest" description="Disordered" evidence="16">
    <location>
        <begin position="527"/>
        <end position="557"/>
    </location>
</feature>
<dbReference type="InterPro" id="IPR036188">
    <property type="entry name" value="FAD/NAD-bd_sf"/>
</dbReference>
<keyword evidence="6" id="KW-0560">Oxidoreductase</keyword>
<feature type="domain" description="FAD-dependent oxidoreductase 2 FAD-binding" evidence="18">
    <location>
        <begin position="16"/>
        <end position="48"/>
    </location>
</feature>
<dbReference type="InterPro" id="IPR003953">
    <property type="entry name" value="FAD-dep_OxRdtase_2_FAD-bd"/>
</dbReference>
<evidence type="ECO:0000259" key="19">
    <source>
        <dbReference type="Pfam" id="PF05199"/>
    </source>
</evidence>
<keyword evidence="3" id="KW-0153">Cholesterol metabolism</keyword>
<accession>A0A2T0Q0R1</accession>
<evidence type="ECO:0000256" key="4">
    <source>
        <dbReference type="ARBA" id="ARBA00022630"/>
    </source>
</evidence>
<keyword evidence="7" id="KW-0443">Lipid metabolism</keyword>
<dbReference type="InterPro" id="IPR007867">
    <property type="entry name" value="GMC_OxRtase_C"/>
</dbReference>
<dbReference type="AlphaFoldDB" id="A0A2T0Q0R1"/>
<dbReference type="EMBL" id="PVZC01000006">
    <property type="protein sequence ID" value="PRX97305.1"/>
    <property type="molecule type" value="Genomic_DNA"/>
</dbReference>
<evidence type="ECO:0000256" key="15">
    <source>
        <dbReference type="ARBA" id="ARBA00049778"/>
    </source>
</evidence>
<dbReference type="Pfam" id="PF00732">
    <property type="entry name" value="GMC_oxred_N"/>
    <property type="match status" value="1"/>
</dbReference>
<proteinExistence type="inferred from homology"/>
<dbReference type="Gene3D" id="3.50.50.60">
    <property type="entry name" value="FAD/NAD(P)-binding domain"/>
    <property type="match status" value="3"/>
</dbReference>
<evidence type="ECO:0000256" key="11">
    <source>
        <dbReference type="ARBA" id="ARBA00038856"/>
    </source>
</evidence>
<evidence type="ECO:0000256" key="16">
    <source>
        <dbReference type="SAM" id="MobiDB-lite"/>
    </source>
</evidence>
<dbReference type="InterPro" id="IPR052542">
    <property type="entry name" value="Cholesterol_Oxidase"/>
</dbReference>
<gene>
    <name evidence="20" type="ORF">CLV72_106342</name>
</gene>
<dbReference type="SUPFAM" id="SSF51905">
    <property type="entry name" value="FAD/NAD(P)-binding domain"/>
    <property type="match status" value="1"/>
</dbReference>
<comment type="similarity">
    <text evidence="2">Belongs to the GMC oxidoreductase family.</text>
</comment>
<evidence type="ECO:0000313" key="21">
    <source>
        <dbReference type="Proteomes" id="UP000237846"/>
    </source>
</evidence>
<sequence length="577" mass="62720">MGAASTPPAPDRFDYDVLVIGSGFGGSVSALRLTEKGYRVGVLEAGRRFTPDELPKTSWRLARFLWAPALGLFGIQRVHLLRNVVVLAGAGVGGGSLNYANTLYEPLDPFFADPQWRHITDWKAELAPYYDQAKRMLGVTLNPSTTPADVQMRRVAEEMGVGGSFHLAPVGVYFGEPGREVPDPYFGGAGPRRSGCLECGECMTGCRHGAKNALTENYLYLAERAGARVHPMTTAVRVQPRRGGGYLVRTARTGSGRRRTFAARQVVFAAGTMGTQRLLHRMAGERRLPRLSRRLGHLTRTNSEALLGAMATRFPGEYDFTRGVAITSSFHPDPVTHVEPVRYGKGSNLMGLVKTLLVDGGGRVPRWALLLRELAREWRRLPTLLSVRRFSERSVIALVMQARDNSITVFRKRGLFGYRLSSRQGHGEPNPSWIPAGNEAVRRLARNIGGVAGGNWGEVFGMPMTAHFLGGCVIGDSPETGVVDPYHRVYGHPGLHVVDGSAVSANLGVNPSLTITAQAERAMALWPNRGEPDPRPPLGEPYRRLPPVPPAAPAVPEHAPGALRLPVIPVPPVPPRP</sequence>
<evidence type="ECO:0000256" key="9">
    <source>
        <dbReference type="ARBA" id="ARBA00023221"/>
    </source>
</evidence>
<evidence type="ECO:0000256" key="10">
    <source>
        <dbReference type="ARBA" id="ARBA00023235"/>
    </source>
</evidence>
<evidence type="ECO:0000256" key="5">
    <source>
        <dbReference type="ARBA" id="ARBA00022827"/>
    </source>
</evidence>
<dbReference type="InterPro" id="IPR000172">
    <property type="entry name" value="GMC_OxRdtase_N"/>
</dbReference>
<feature type="domain" description="Glucose-methanol-choline oxidoreductase C-terminal" evidence="19">
    <location>
        <begin position="465"/>
        <end position="519"/>
    </location>
</feature>
<dbReference type="RefSeq" id="WP_106249274.1">
    <property type="nucleotide sequence ID" value="NZ_PVZC01000006.1"/>
</dbReference>
<feature type="domain" description="Glucose-methanol-choline oxidoreductase N-terminal" evidence="17">
    <location>
        <begin position="194"/>
        <end position="282"/>
    </location>
</feature>
<evidence type="ECO:0000256" key="6">
    <source>
        <dbReference type="ARBA" id="ARBA00023002"/>
    </source>
</evidence>
<reference evidence="20 21" key="1">
    <citation type="submission" date="2018-03" db="EMBL/GenBank/DDBJ databases">
        <title>Genomic Encyclopedia of Archaeal and Bacterial Type Strains, Phase II (KMG-II): from individual species to whole genera.</title>
        <authorList>
            <person name="Goeker M."/>
        </authorList>
    </citation>
    <scope>NUCLEOTIDE SEQUENCE [LARGE SCALE GENOMIC DNA]</scope>
    <source>
        <strain evidence="20 21">DSM 45601</strain>
    </source>
</reference>
<evidence type="ECO:0000256" key="14">
    <source>
        <dbReference type="ARBA" id="ARBA00049744"/>
    </source>
</evidence>
<evidence type="ECO:0000256" key="13">
    <source>
        <dbReference type="ARBA" id="ARBA00049723"/>
    </source>
</evidence>
<comment type="cofactor">
    <cofactor evidence="1">
        <name>FAD</name>
        <dbReference type="ChEBI" id="CHEBI:57692"/>
    </cofactor>
</comment>
<dbReference type="PANTHER" id="PTHR47470:SF1">
    <property type="entry name" value="FAD-DEPENDENT OXIDOREDUCTASE 2 FAD BINDING DOMAIN-CONTAINING PROTEIN"/>
    <property type="match status" value="1"/>
</dbReference>
<feature type="compositionally biased region" description="Pro residues" evidence="16">
    <location>
        <begin position="535"/>
        <end position="553"/>
    </location>
</feature>
<dbReference type="OrthoDB" id="517968at2"/>
<evidence type="ECO:0000256" key="12">
    <source>
        <dbReference type="ARBA" id="ARBA00049645"/>
    </source>
</evidence>
<evidence type="ECO:0000256" key="8">
    <source>
        <dbReference type="ARBA" id="ARBA00023166"/>
    </source>
</evidence>
<dbReference type="EC" id="1.1.3.6" evidence="13"/>
<comment type="caution">
    <text evidence="20">The sequence shown here is derived from an EMBL/GenBank/DDBJ whole genome shotgun (WGS) entry which is preliminary data.</text>
</comment>
<dbReference type="Pfam" id="PF00890">
    <property type="entry name" value="FAD_binding_2"/>
    <property type="match status" value="1"/>
</dbReference>
<keyword evidence="4" id="KW-0285">Flavoprotein</keyword>
<dbReference type="EC" id="5.3.3.1" evidence="11"/>
<keyword evidence="9" id="KW-0753">Steroid metabolism</keyword>
<evidence type="ECO:0000256" key="3">
    <source>
        <dbReference type="ARBA" id="ARBA00022548"/>
    </source>
</evidence>
<dbReference type="GO" id="GO:0050660">
    <property type="term" value="F:flavin adenine dinucleotide binding"/>
    <property type="evidence" value="ECO:0007669"/>
    <property type="project" value="InterPro"/>
</dbReference>
<name>A0A2T0Q0R1_9ACTN</name>
<keyword evidence="8" id="KW-1207">Sterol metabolism</keyword>
<dbReference type="GO" id="GO:0008203">
    <property type="term" value="P:cholesterol metabolic process"/>
    <property type="evidence" value="ECO:0007669"/>
    <property type="project" value="UniProtKB-KW"/>
</dbReference>
<evidence type="ECO:0000256" key="7">
    <source>
        <dbReference type="ARBA" id="ARBA00023098"/>
    </source>
</evidence>
<dbReference type="GO" id="GO:0004769">
    <property type="term" value="F:steroid Delta-isomerase activity"/>
    <property type="evidence" value="ECO:0007669"/>
    <property type="project" value="UniProtKB-EC"/>
</dbReference>
<evidence type="ECO:0000256" key="1">
    <source>
        <dbReference type="ARBA" id="ARBA00001974"/>
    </source>
</evidence>
<comment type="pathway">
    <text evidence="12">Steroid metabolism; cholesterol degradation.</text>
</comment>
<dbReference type="Proteomes" id="UP000237846">
    <property type="component" value="Unassembled WGS sequence"/>
</dbReference>
<evidence type="ECO:0000256" key="2">
    <source>
        <dbReference type="ARBA" id="ARBA00010790"/>
    </source>
</evidence>
<keyword evidence="5" id="KW-0274">FAD</keyword>
<protein>
    <recommendedName>
        <fullName evidence="14">Cholesterol oxidase</fullName>
        <ecNumber evidence="13">1.1.3.6</ecNumber>
        <ecNumber evidence="11">5.3.3.1</ecNumber>
    </recommendedName>
    <alternativeName>
        <fullName evidence="15">Cholesterol isomerase</fullName>
    </alternativeName>
</protein>
<dbReference type="PANTHER" id="PTHR47470">
    <property type="entry name" value="CHOLESTEROL OXIDASE"/>
    <property type="match status" value="1"/>
</dbReference>
<organism evidence="20 21">
    <name type="scientific">Allonocardiopsis opalescens</name>
    <dbReference type="NCBI Taxonomy" id="1144618"/>
    <lineage>
        <taxon>Bacteria</taxon>
        <taxon>Bacillati</taxon>
        <taxon>Actinomycetota</taxon>
        <taxon>Actinomycetes</taxon>
        <taxon>Streptosporangiales</taxon>
        <taxon>Allonocardiopsis</taxon>
    </lineage>
</organism>
<dbReference type="Pfam" id="PF05199">
    <property type="entry name" value="GMC_oxred_C"/>
    <property type="match status" value="1"/>
</dbReference>
<evidence type="ECO:0000259" key="18">
    <source>
        <dbReference type="Pfam" id="PF00890"/>
    </source>
</evidence>
<dbReference type="GO" id="GO:0016995">
    <property type="term" value="F:cholesterol oxidase activity"/>
    <property type="evidence" value="ECO:0007669"/>
    <property type="project" value="UniProtKB-EC"/>
</dbReference>